<keyword evidence="4" id="KW-0677">Repeat</keyword>
<protein>
    <submittedName>
        <fullName evidence="10">ATP-binding cassette sub-family A member 3</fullName>
    </submittedName>
</protein>
<sequence>MSEFKTQLFEETDENENKIVGFWSMTWLLIWKNYVSHCKRAQFAFIFKILCPVFFFVILALLRLAVPTANVATQYGFEFDNYNADLRIDVQSDLCSSHYDFTFGNVTAIGDPMYVAIVPNPNTDPSSLLSQHIRGLLHIMQKNWRNFSDFSFCELIKFFDSSEDLYQYLTSNYYGYGWNLKNTGEGYRPVGLAIEFKSVSDDGQQWSYSLRVNQSTQIPSTDSGNIVDSFTKDLTTLWYEGAGGYISSPFLNWQYFVDTSIAQYVGNVSAQSYDSHYTTKMAKGYHVFPITEYVTDPYWPNLDFLFVLFVVIGFVYPFAQVTSHLIQEKALQTKEGMKMMGATVMTYWASWYCWLWFEWTLTMVLCFVAMYVGHVCKYSDGFLIFAWLYCFGMSIMALATLASTLFDNSRMGLVFAILVLLVTTFAGYAHSALDTENQKNGLCLLSPACLTISVSLLTEFESGAVGINWLTVSEEYDKFRFGTSIWMFCIDTCLYIVLTLYLDRVWPSRYGQRLPWYFLFTKQFWCDLRSSTVHTTQDVATSSLERISSLADKNGYEKVKEVDVTTRPMIQVRDLYKVFQDPLQRSQVKAVNGVSLDIYSGEVFCLLGHNGAGKTTCIGMLTGLLTITEGHAFISGHNVSTDMPRIRTTLGVCPQKVFFLVPAEIDKTLNTCGLEDKKYYFPMQLSGGQKRKLSLGIAFIGGSQVVFLDEVTFYPSHIFDITST</sequence>
<evidence type="ECO:0000313" key="11">
    <source>
        <dbReference type="Proteomes" id="UP000023152"/>
    </source>
</evidence>
<dbReference type="PANTHER" id="PTHR19229:SF36">
    <property type="entry name" value="ATP-BINDING CASSETTE SUB-FAMILY A MEMBER 2"/>
    <property type="match status" value="1"/>
</dbReference>
<dbReference type="InterPro" id="IPR027417">
    <property type="entry name" value="P-loop_NTPase"/>
</dbReference>
<keyword evidence="2" id="KW-0813">Transport</keyword>
<accession>X6NNK7</accession>
<evidence type="ECO:0000256" key="5">
    <source>
        <dbReference type="ARBA" id="ARBA00022989"/>
    </source>
</evidence>
<feature type="transmembrane region" description="Helical" evidence="7">
    <location>
        <begin position="485"/>
        <end position="503"/>
    </location>
</feature>
<dbReference type="Proteomes" id="UP000023152">
    <property type="component" value="Unassembled WGS sequence"/>
</dbReference>
<dbReference type="GO" id="GO:0005319">
    <property type="term" value="F:lipid transporter activity"/>
    <property type="evidence" value="ECO:0007669"/>
    <property type="project" value="TreeGrafter"/>
</dbReference>
<evidence type="ECO:0000256" key="3">
    <source>
        <dbReference type="ARBA" id="ARBA00022692"/>
    </source>
</evidence>
<evidence type="ECO:0000259" key="9">
    <source>
        <dbReference type="Pfam" id="PF12698"/>
    </source>
</evidence>
<dbReference type="GO" id="GO:0016020">
    <property type="term" value="C:membrane"/>
    <property type="evidence" value="ECO:0007669"/>
    <property type="project" value="UniProtKB-SubCell"/>
</dbReference>
<dbReference type="InterPro" id="IPR026082">
    <property type="entry name" value="ABCA"/>
</dbReference>
<dbReference type="SUPFAM" id="SSF52540">
    <property type="entry name" value="P-loop containing nucleoside triphosphate hydrolases"/>
    <property type="match status" value="1"/>
</dbReference>
<keyword evidence="3 7" id="KW-0812">Transmembrane</keyword>
<feature type="transmembrane region" description="Helical" evidence="7">
    <location>
        <begin position="413"/>
        <end position="430"/>
    </location>
</feature>
<dbReference type="Gene3D" id="3.40.50.300">
    <property type="entry name" value="P-loop containing nucleotide triphosphate hydrolases"/>
    <property type="match status" value="2"/>
</dbReference>
<evidence type="ECO:0000259" key="8">
    <source>
        <dbReference type="Pfam" id="PF00005"/>
    </source>
</evidence>
<feature type="transmembrane region" description="Helical" evidence="7">
    <location>
        <begin position="304"/>
        <end position="326"/>
    </location>
</feature>
<feature type="domain" description="ABC-2 type transporter transmembrane" evidence="9">
    <location>
        <begin position="103"/>
        <end position="500"/>
    </location>
</feature>
<keyword evidence="11" id="KW-1185">Reference proteome</keyword>
<keyword evidence="10" id="KW-0067">ATP-binding</keyword>
<dbReference type="GO" id="GO:0016887">
    <property type="term" value="F:ATP hydrolysis activity"/>
    <property type="evidence" value="ECO:0007669"/>
    <property type="project" value="InterPro"/>
</dbReference>
<dbReference type="PANTHER" id="PTHR19229">
    <property type="entry name" value="ATP-BINDING CASSETTE TRANSPORTER SUBFAMILY A ABCA"/>
    <property type="match status" value="1"/>
</dbReference>
<dbReference type="OrthoDB" id="6512918at2759"/>
<keyword evidence="10" id="KW-0547">Nucleotide-binding</keyword>
<comment type="subcellular location">
    <subcellularLocation>
        <location evidence="1">Membrane</location>
        <topology evidence="1">Multi-pass membrane protein</topology>
    </subcellularLocation>
</comment>
<feature type="transmembrane region" description="Helical" evidence="7">
    <location>
        <begin position="43"/>
        <end position="66"/>
    </location>
</feature>
<feature type="transmembrane region" description="Helical" evidence="7">
    <location>
        <begin position="347"/>
        <end position="372"/>
    </location>
</feature>
<evidence type="ECO:0000256" key="7">
    <source>
        <dbReference type="SAM" id="Phobius"/>
    </source>
</evidence>
<dbReference type="GO" id="GO:0005524">
    <property type="term" value="F:ATP binding"/>
    <property type="evidence" value="ECO:0007669"/>
    <property type="project" value="UniProtKB-KW"/>
</dbReference>
<evidence type="ECO:0000313" key="10">
    <source>
        <dbReference type="EMBL" id="ETO27513.1"/>
    </source>
</evidence>
<evidence type="ECO:0000256" key="6">
    <source>
        <dbReference type="ARBA" id="ARBA00023136"/>
    </source>
</evidence>
<gene>
    <name evidence="10" type="ORF">RFI_09616</name>
</gene>
<evidence type="ECO:0000256" key="4">
    <source>
        <dbReference type="ARBA" id="ARBA00022737"/>
    </source>
</evidence>
<dbReference type="EMBL" id="ASPP01007212">
    <property type="protein sequence ID" value="ETO27513.1"/>
    <property type="molecule type" value="Genomic_DNA"/>
</dbReference>
<dbReference type="OMA" id="PRNIMEN"/>
<feature type="transmembrane region" description="Helical" evidence="7">
    <location>
        <begin position="384"/>
        <end position="406"/>
    </location>
</feature>
<dbReference type="InterPro" id="IPR013525">
    <property type="entry name" value="ABC2_TM"/>
</dbReference>
<reference evidence="10 11" key="1">
    <citation type="journal article" date="2013" name="Curr. Biol.">
        <title>The Genome of the Foraminiferan Reticulomyxa filosa.</title>
        <authorList>
            <person name="Glockner G."/>
            <person name="Hulsmann N."/>
            <person name="Schleicher M."/>
            <person name="Noegel A.A."/>
            <person name="Eichinger L."/>
            <person name="Gallinger C."/>
            <person name="Pawlowski J."/>
            <person name="Sierra R."/>
            <person name="Euteneuer U."/>
            <person name="Pillet L."/>
            <person name="Moustafa A."/>
            <person name="Platzer M."/>
            <person name="Groth M."/>
            <person name="Szafranski K."/>
            <person name="Schliwa M."/>
        </authorList>
    </citation>
    <scope>NUCLEOTIDE SEQUENCE [LARGE SCALE GENOMIC DNA]</scope>
</reference>
<dbReference type="AlphaFoldDB" id="X6NNK7"/>
<dbReference type="GO" id="GO:0140359">
    <property type="term" value="F:ABC-type transporter activity"/>
    <property type="evidence" value="ECO:0007669"/>
    <property type="project" value="InterPro"/>
</dbReference>
<comment type="caution">
    <text evidence="10">The sequence shown here is derived from an EMBL/GenBank/DDBJ whole genome shotgun (WGS) entry which is preliminary data.</text>
</comment>
<dbReference type="Pfam" id="PF00005">
    <property type="entry name" value="ABC_tran"/>
    <property type="match status" value="1"/>
</dbReference>
<evidence type="ECO:0000256" key="2">
    <source>
        <dbReference type="ARBA" id="ARBA00022448"/>
    </source>
</evidence>
<name>X6NNK7_RETFI</name>
<keyword evidence="6 7" id="KW-0472">Membrane</keyword>
<organism evidence="10 11">
    <name type="scientific">Reticulomyxa filosa</name>
    <dbReference type="NCBI Taxonomy" id="46433"/>
    <lineage>
        <taxon>Eukaryota</taxon>
        <taxon>Sar</taxon>
        <taxon>Rhizaria</taxon>
        <taxon>Retaria</taxon>
        <taxon>Foraminifera</taxon>
        <taxon>Monothalamids</taxon>
        <taxon>Reticulomyxidae</taxon>
        <taxon>Reticulomyxa</taxon>
    </lineage>
</organism>
<dbReference type="InterPro" id="IPR003439">
    <property type="entry name" value="ABC_transporter-like_ATP-bd"/>
</dbReference>
<dbReference type="Pfam" id="PF12698">
    <property type="entry name" value="ABC2_membrane_3"/>
    <property type="match status" value="1"/>
</dbReference>
<proteinExistence type="predicted"/>
<evidence type="ECO:0000256" key="1">
    <source>
        <dbReference type="ARBA" id="ARBA00004141"/>
    </source>
</evidence>
<keyword evidence="5 7" id="KW-1133">Transmembrane helix</keyword>
<feature type="domain" description="ABC transporter" evidence="8">
    <location>
        <begin position="592"/>
        <end position="712"/>
    </location>
</feature>